<dbReference type="InterPro" id="IPR018200">
    <property type="entry name" value="USP_CS"/>
</dbReference>
<accession>A0A7R8V4U5</accession>
<dbReference type="InterPro" id="IPR001394">
    <property type="entry name" value="Peptidase_C19_UCH"/>
</dbReference>
<dbReference type="PROSITE" id="PS00973">
    <property type="entry name" value="USP_2"/>
    <property type="match status" value="1"/>
</dbReference>
<feature type="coiled-coil region" evidence="4">
    <location>
        <begin position="97"/>
        <end position="124"/>
    </location>
</feature>
<dbReference type="Proteomes" id="UP000594454">
    <property type="component" value="Chromosome 6"/>
</dbReference>
<dbReference type="AlphaFoldDB" id="A0A7R8V4U5"/>
<dbReference type="PANTHER" id="PTHR21646:SF46">
    <property type="entry name" value="UBIQUITIN CARBOXYL-TERMINAL HYDROLASE"/>
    <property type="match status" value="1"/>
</dbReference>
<comment type="similarity">
    <text evidence="2 3">Belongs to the peptidase C19 family.</text>
</comment>
<evidence type="ECO:0000256" key="1">
    <source>
        <dbReference type="ARBA" id="ARBA00000707"/>
    </source>
</evidence>
<dbReference type="PROSITE" id="PS00972">
    <property type="entry name" value="USP_1"/>
    <property type="match status" value="1"/>
</dbReference>
<keyword evidence="3" id="KW-0645">Protease</keyword>
<dbReference type="SUPFAM" id="SSF140856">
    <property type="entry name" value="USP8 N-terminal domain-like"/>
    <property type="match status" value="1"/>
</dbReference>
<evidence type="ECO:0000256" key="3">
    <source>
        <dbReference type="RuleBase" id="RU366025"/>
    </source>
</evidence>
<dbReference type="Gene3D" id="1.20.58.80">
    <property type="entry name" value="Phosphotransferase system, lactose/cellobiose-type IIA subunit"/>
    <property type="match status" value="1"/>
</dbReference>
<keyword evidence="4" id="KW-0175">Coiled coil</keyword>
<dbReference type="EC" id="3.4.19.12" evidence="3"/>
<comment type="catalytic activity">
    <reaction evidence="1 3">
        <text>Thiol-dependent hydrolysis of ester, thioester, amide, peptide and isopeptide bonds formed by the C-terminal Gly of ubiquitin (a 76-residue protein attached to proteins as an intracellular targeting signal).</text>
        <dbReference type="EC" id="3.4.19.12"/>
    </reaction>
</comment>
<name>A0A7R8V4U5_HERIL</name>
<feature type="domain" description="USP" evidence="6">
    <location>
        <begin position="546"/>
        <end position="874"/>
    </location>
</feature>
<dbReference type="InterPro" id="IPR015063">
    <property type="entry name" value="USP8_dimer"/>
</dbReference>
<dbReference type="Pfam" id="PF08969">
    <property type="entry name" value="USP8_dimer"/>
    <property type="match status" value="1"/>
</dbReference>
<dbReference type="InterPro" id="IPR036873">
    <property type="entry name" value="Rhodanese-like_dom_sf"/>
</dbReference>
<dbReference type="GO" id="GO:0006508">
    <property type="term" value="P:proteolysis"/>
    <property type="evidence" value="ECO:0007669"/>
    <property type="project" value="UniProtKB-KW"/>
</dbReference>
<feature type="coiled-coil region" evidence="4">
    <location>
        <begin position="340"/>
        <end position="374"/>
    </location>
</feature>
<gene>
    <name evidence="7" type="ORF">HERILL_LOCUS15209</name>
</gene>
<evidence type="ECO:0000256" key="2">
    <source>
        <dbReference type="ARBA" id="ARBA00009085"/>
    </source>
</evidence>
<dbReference type="Gene3D" id="3.40.250.10">
    <property type="entry name" value="Rhodanese-like domain"/>
    <property type="match status" value="1"/>
</dbReference>
<protein>
    <recommendedName>
        <fullName evidence="3">Ubiquitin carboxyl-terminal hydrolase</fullName>
        <ecNumber evidence="3">3.4.19.12</ecNumber>
    </recommendedName>
</protein>
<evidence type="ECO:0000256" key="5">
    <source>
        <dbReference type="SAM" id="MobiDB-lite"/>
    </source>
</evidence>
<dbReference type="InterPro" id="IPR028889">
    <property type="entry name" value="USP"/>
</dbReference>
<proteinExistence type="inferred from homology"/>
<feature type="coiled-coil region" evidence="4">
    <location>
        <begin position="411"/>
        <end position="481"/>
    </location>
</feature>
<dbReference type="SUPFAM" id="SSF54001">
    <property type="entry name" value="Cysteine proteinases"/>
    <property type="match status" value="1"/>
</dbReference>
<dbReference type="PROSITE" id="PS50235">
    <property type="entry name" value="USP_3"/>
    <property type="match status" value="1"/>
</dbReference>
<dbReference type="InterPro" id="IPR050185">
    <property type="entry name" value="Ub_carboxyl-term_hydrolase"/>
</dbReference>
<keyword evidence="8" id="KW-1185">Reference proteome</keyword>
<keyword evidence="3" id="KW-0833">Ubl conjugation pathway</keyword>
<evidence type="ECO:0000313" key="7">
    <source>
        <dbReference type="EMBL" id="CAD7092881.1"/>
    </source>
</evidence>
<keyword evidence="3" id="KW-0378">Hydrolase</keyword>
<dbReference type="PANTHER" id="PTHR21646">
    <property type="entry name" value="UBIQUITIN CARBOXYL-TERMINAL HYDROLASE"/>
    <property type="match status" value="1"/>
</dbReference>
<dbReference type="InParanoid" id="A0A7R8V4U5"/>
<dbReference type="SUPFAM" id="SSF52821">
    <property type="entry name" value="Rhodanese/Cell cycle control phosphatase"/>
    <property type="match status" value="1"/>
</dbReference>
<dbReference type="Pfam" id="PF00443">
    <property type="entry name" value="UCH"/>
    <property type="match status" value="1"/>
</dbReference>
<dbReference type="OMA" id="YKYDDHE"/>
<dbReference type="GO" id="GO:0004843">
    <property type="term" value="F:cysteine-type deubiquitinase activity"/>
    <property type="evidence" value="ECO:0007669"/>
    <property type="project" value="UniProtKB-UniRule"/>
</dbReference>
<dbReference type="EMBL" id="LR899014">
    <property type="protein sequence ID" value="CAD7092881.1"/>
    <property type="molecule type" value="Genomic_DNA"/>
</dbReference>
<organism evidence="7 8">
    <name type="scientific">Hermetia illucens</name>
    <name type="common">Black soldier fly</name>
    <dbReference type="NCBI Taxonomy" id="343691"/>
    <lineage>
        <taxon>Eukaryota</taxon>
        <taxon>Metazoa</taxon>
        <taxon>Ecdysozoa</taxon>
        <taxon>Arthropoda</taxon>
        <taxon>Hexapoda</taxon>
        <taxon>Insecta</taxon>
        <taxon>Pterygota</taxon>
        <taxon>Neoptera</taxon>
        <taxon>Endopterygota</taxon>
        <taxon>Diptera</taxon>
        <taxon>Brachycera</taxon>
        <taxon>Stratiomyomorpha</taxon>
        <taxon>Stratiomyidae</taxon>
        <taxon>Hermetiinae</taxon>
        <taxon>Hermetia</taxon>
    </lineage>
</organism>
<evidence type="ECO:0000259" key="6">
    <source>
        <dbReference type="PROSITE" id="PS50235"/>
    </source>
</evidence>
<dbReference type="GO" id="GO:0016579">
    <property type="term" value="P:protein deubiquitination"/>
    <property type="evidence" value="ECO:0007669"/>
    <property type="project" value="InterPro"/>
</dbReference>
<reference evidence="7 8" key="1">
    <citation type="submission" date="2020-11" db="EMBL/GenBank/DDBJ databases">
        <authorList>
            <person name="Wallbank WR R."/>
            <person name="Pardo Diaz C."/>
            <person name="Kozak K."/>
            <person name="Martin S."/>
            <person name="Jiggins C."/>
            <person name="Moest M."/>
            <person name="Warren A I."/>
            <person name="Generalovic N T."/>
            <person name="Byers J.R.P. K."/>
            <person name="Montejo-Kovacevich G."/>
            <person name="Yen C E."/>
        </authorList>
    </citation>
    <scope>NUCLEOTIDE SEQUENCE [LARGE SCALE GENOMIC DNA]</scope>
</reference>
<evidence type="ECO:0000313" key="8">
    <source>
        <dbReference type="Proteomes" id="UP000594454"/>
    </source>
</evidence>
<dbReference type="CDD" id="cd02674">
    <property type="entry name" value="Peptidase_C19R"/>
    <property type="match status" value="1"/>
</dbReference>
<sequence>MVRPRELYKGQCLNDLEPFYQLPNLKNNKLASLLSTAQKVYRKAEECYLDGDEELSYIYFMRYFNLIDFIRKMPDYASNKQQVAKSLGHHKQLSDVLDKTEALSNSLKKRYSELSEKNQSMQNEANAQMVGNNHGNGEDMDVSMEEETGLSATELFKAMKDPKTSLLIMDCRPKADFASSRLNYQYCINIPAEIILPGMTAGKIQQQLEASSKGLWSSRMVKDKIVLMDWSTKTAVPILHTPIWRLRDILQNWDPDTTYRSPIKCLIGGYENFILMYPMQCTNPNVQAPVDLAADSNVLDDIEYPSINDITMKDTNKFESTSGQHPSGDVSRPTIDRKSKAAALKTYDEKQKMLDLLQEQEALVEKVLENERKRLEAENDWQSVSKQVKQMDGTDQNEILKSREQELLYNIMQLESKERDYKLENELLLQQVEEYKRREREMNKIVSDTEAETVKKTEQNIEVKLKEAKQIDEQREKITQEREKQLAFAREQKRHLKPPAEEEEISKPKIPQFDRSIKPPTKAETIEVPIQRDFAGVSGGMGRGLTGLKNLGNTCYMNSIMQCLSNTTALVEYFVTHSYRKHINRSNKTQGRIVEEVAALIKVLWNGQYKYISSKDLRYIVGQYQQIFRGIEQQDSHEFLTILMDWLHSDLQTLKIADSPRTNLPASQKAWLEFTKSRESLILRLFYGQIKSTVKCMQCSKESATYECFSNLSLELPQNANRCDLSDCLDMYFNGEKIRGWNCPSCKDKRDAIKKLDISKLPPILVVHFKRFYADSDGLGSTYKKKQSFVNFPLINLNMNSYVARSELRTGGSKMYHLYAVSNHYGSMEGGHYTAFCKSSVYGKWFKFDDQSVSAIDSSEVVSSAAYILFYSCLPEAPQSDVI</sequence>
<feature type="region of interest" description="Disordered" evidence="5">
    <location>
        <begin position="315"/>
        <end position="336"/>
    </location>
</feature>
<dbReference type="InterPro" id="IPR038765">
    <property type="entry name" value="Papain-like_cys_pep_sf"/>
</dbReference>
<dbReference type="OrthoDB" id="292964at2759"/>
<keyword evidence="3" id="KW-0788">Thiol protease</keyword>
<dbReference type="Gene3D" id="3.90.70.10">
    <property type="entry name" value="Cysteine proteinases"/>
    <property type="match status" value="1"/>
</dbReference>
<evidence type="ECO:0000256" key="4">
    <source>
        <dbReference type="SAM" id="Coils"/>
    </source>
</evidence>
<dbReference type="FunCoup" id="A0A7R8V4U5">
    <property type="interactions" value="1249"/>
</dbReference>